<accession>A0A9Q0ZLZ5</accession>
<keyword evidence="1" id="KW-1133">Transmembrane helix</keyword>
<gene>
    <name evidence="2" type="ORF">OIU74_004169</name>
</gene>
<comment type="caution">
    <text evidence="2">The sequence shown here is derived from an EMBL/GenBank/DDBJ whole genome shotgun (WGS) entry which is preliminary data.</text>
</comment>
<evidence type="ECO:0000313" key="2">
    <source>
        <dbReference type="EMBL" id="KAJ6739349.1"/>
    </source>
</evidence>
<dbReference type="EMBL" id="JAPFFM010000010">
    <property type="protein sequence ID" value="KAJ6739349.1"/>
    <property type="molecule type" value="Genomic_DNA"/>
</dbReference>
<keyword evidence="3" id="KW-1185">Reference proteome</keyword>
<keyword evidence="1" id="KW-0812">Transmembrane</keyword>
<dbReference type="Proteomes" id="UP001151752">
    <property type="component" value="Chromosome 4"/>
</dbReference>
<organism evidence="2 3">
    <name type="scientific">Salix koriyanagi</name>
    <dbReference type="NCBI Taxonomy" id="2511006"/>
    <lineage>
        <taxon>Eukaryota</taxon>
        <taxon>Viridiplantae</taxon>
        <taxon>Streptophyta</taxon>
        <taxon>Embryophyta</taxon>
        <taxon>Tracheophyta</taxon>
        <taxon>Spermatophyta</taxon>
        <taxon>Magnoliopsida</taxon>
        <taxon>eudicotyledons</taxon>
        <taxon>Gunneridae</taxon>
        <taxon>Pentapetalae</taxon>
        <taxon>rosids</taxon>
        <taxon>fabids</taxon>
        <taxon>Malpighiales</taxon>
        <taxon>Salicaceae</taxon>
        <taxon>Saliceae</taxon>
        <taxon>Salix</taxon>
    </lineage>
</organism>
<reference evidence="2" key="2">
    <citation type="journal article" date="2023" name="Int. J. Mol. Sci.">
        <title>De Novo Assembly and Annotation of 11 Diverse Shrub Willow (Salix) Genomes Reveals Novel Gene Organization in Sex-Linked Regions.</title>
        <authorList>
            <person name="Hyden B."/>
            <person name="Feng K."/>
            <person name="Yates T.B."/>
            <person name="Jawdy S."/>
            <person name="Cereghino C."/>
            <person name="Smart L.B."/>
            <person name="Muchero W."/>
        </authorList>
    </citation>
    <scope>NUCLEOTIDE SEQUENCE</scope>
    <source>
        <tissue evidence="2">Shoot tip</tissue>
    </source>
</reference>
<name>A0A9Q0ZLZ5_9ROSI</name>
<keyword evidence="1" id="KW-0472">Membrane</keyword>
<evidence type="ECO:0000256" key="1">
    <source>
        <dbReference type="SAM" id="Phobius"/>
    </source>
</evidence>
<sequence>MQDPSKRSVLSCTGKLETRYPSWALNLQSQKPRGICGTWTTCSLFLLCFGLCAASIGLRGGIPGAGFGLYAAGLDFVFRRGAPPSQMGVGCSLWVSFSGWLARGVSFKGRRLCFFCKGLLRLGQ</sequence>
<evidence type="ECO:0000313" key="3">
    <source>
        <dbReference type="Proteomes" id="UP001151752"/>
    </source>
</evidence>
<protein>
    <submittedName>
        <fullName evidence="2">Uncharacterized protein</fullName>
    </submittedName>
</protein>
<dbReference type="AlphaFoldDB" id="A0A9Q0ZLZ5"/>
<feature type="transmembrane region" description="Helical" evidence="1">
    <location>
        <begin position="35"/>
        <end position="56"/>
    </location>
</feature>
<reference evidence="2" key="1">
    <citation type="submission" date="2022-11" db="EMBL/GenBank/DDBJ databases">
        <authorList>
            <person name="Hyden B.L."/>
            <person name="Feng K."/>
            <person name="Yates T."/>
            <person name="Jawdy S."/>
            <person name="Smart L.B."/>
            <person name="Muchero W."/>
        </authorList>
    </citation>
    <scope>NUCLEOTIDE SEQUENCE</scope>
    <source>
        <tissue evidence="2">Shoot tip</tissue>
    </source>
</reference>
<proteinExistence type="predicted"/>